<dbReference type="GO" id="GO:0016020">
    <property type="term" value="C:membrane"/>
    <property type="evidence" value="ECO:0007669"/>
    <property type="project" value="UniProtKB-SubCell"/>
</dbReference>
<dbReference type="GO" id="GO:0005254">
    <property type="term" value="F:chloride channel activity"/>
    <property type="evidence" value="ECO:0007669"/>
    <property type="project" value="TreeGrafter"/>
</dbReference>
<evidence type="ECO:0000256" key="1">
    <source>
        <dbReference type="ARBA" id="ARBA00004141"/>
    </source>
</evidence>
<feature type="domain" description="Anoctamin transmembrane" evidence="7">
    <location>
        <begin position="219"/>
        <end position="730"/>
    </location>
</feature>
<sequence length="815" mass="89508">MPSQVPASPTAPGPPVRSAPTKSTSLPPSGPINDNPYNVDLVIPYSIALSKKDLKNRSQAEAEIKEGYVYLLRELEGSGFRLASKAGRGNKGQEEVWIFVGASEERVEQLLKEERRLDASHNLLTAPSAFPPAPATRLRLIYNMLTAPKLQGGLGITPGRGKWSRVKSISALHDEAADKAWVEKWTTGGDWQVGLTKDLDEDTRKRGGLGDQQPPPVHLYFEFLTTYTLSLFPITVVSVLFYFFTPADSYPPLYALCLSLYSTIFIAIWRIKQRKFAVKWGTYGCENVAFGRLRPEYVASLGLDKTTAQQGVETVDAVQAGNELRRDTKVAASVPIIAACGVGLGVVLMGLFVLEAFVSQLYDGPGKKIVPLIPTGLFVLIVPSIVGAYQCLARLMVKWEDHPTPVGEEKSLTAKTFAMNAIVAYLGLFLSASYIYIPFGSFIMTHVQTHLMGRLPAPVSRSGNSTSPATSTTSSAAASISAEKHAINGGRLKSQLFTYTVTNQVSGAFLELGMPFIMRFIQDWRAGKTTIKEALKKTNGHGDSEKVPTTEEEIEKRFLNKVERELALPEYDTFTDYAEMVTQFGYVVIWSLVWPLAPVFALINNYIELRSDALKICKHVRRPVGDRVETIGSWLETLSIISWIGAITNATLIYLFRPSPASPDLHSQSPNPNFPTPGSPSLSHIVSAYHSSSSLSEWYPQLVTLGLWALGASHGYIVLKWVVEGIVERVWWRGSEEEREVQRMRAGSGSPSTSRLGDSPSKSISAQNPEPEFRYGGETDQNGGLDKMLGKEPVSAFWNGGEEGAKEIARIIKVE</sequence>
<dbReference type="GO" id="GO:0032541">
    <property type="term" value="C:cortical endoplasmic reticulum"/>
    <property type="evidence" value="ECO:0007669"/>
    <property type="project" value="TreeGrafter"/>
</dbReference>
<evidence type="ECO:0000259" key="7">
    <source>
        <dbReference type="Pfam" id="PF04547"/>
    </source>
</evidence>
<feature type="region of interest" description="Disordered" evidence="5">
    <location>
        <begin position="738"/>
        <end position="787"/>
    </location>
</feature>
<reference evidence="9 10" key="1">
    <citation type="submission" date="2015-01" db="EMBL/GenBank/DDBJ databases">
        <title>The Genome Sequence of Cryptococcus gattii Ram5.</title>
        <authorList>
            <consortium name="The Broad Institute Genomics Platform"/>
            <person name="Cuomo C."/>
            <person name="Litvintseva A."/>
            <person name="Chen Y."/>
            <person name="Heitman J."/>
            <person name="Sun S."/>
            <person name="Springer D."/>
            <person name="Dromer F."/>
            <person name="Young S."/>
            <person name="Zeng Q."/>
            <person name="Gargeya S."/>
            <person name="Abouelleil A."/>
            <person name="Alvarado L."/>
            <person name="Chapman S.B."/>
            <person name="Gainer-Dewar J."/>
            <person name="Goldberg J."/>
            <person name="Griggs A."/>
            <person name="Gujja S."/>
            <person name="Hansen M."/>
            <person name="Howarth C."/>
            <person name="Imamovic A."/>
            <person name="Larimer J."/>
            <person name="Murphy C."/>
            <person name="Naylor J."/>
            <person name="Pearson M."/>
            <person name="Priest M."/>
            <person name="Roberts A."/>
            <person name="Saif S."/>
            <person name="Shea T."/>
            <person name="Sykes S."/>
            <person name="Wortman J."/>
            <person name="Nusbaum C."/>
            <person name="Birren B."/>
        </authorList>
    </citation>
    <scope>NUCLEOTIDE SEQUENCE [LARGE SCALE GENOMIC DNA]</scope>
    <source>
        <strain evidence="9 10">Ram5</strain>
    </source>
</reference>
<protein>
    <submittedName>
        <fullName evidence="9">Uncharacterized protein</fullName>
    </submittedName>
</protein>
<feature type="compositionally biased region" description="Polar residues" evidence="5">
    <location>
        <begin position="749"/>
        <end position="768"/>
    </location>
</feature>
<proteinExistence type="predicted"/>
<feature type="domain" description="Anoctamin alpha-beta plait" evidence="8">
    <location>
        <begin position="38"/>
        <end position="166"/>
    </location>
</feature>
<dbReference type="InterPro" id="IPR049456">
    <property type="entry name" value="Anoctamin_N_fung"/>
</dbReference>
<evidence type="ECO:0000313" key="9">
    <source>
        <dbReference type="EMBL" id="KIR42265.1"/>
    </source>
</evidence>
<keyword evidence="10" id="KW-1185">Reference proteome</keyword>
<feature type="transmembrane region" description="Helical" evidence="6">
    <location>
        <begin position="250"/>
        <end position="269"/>
    </location>
</feature>
<evidence type="ECO:0000259" key="8">
    <source>
        <dbReference type="Pfam" id="PF20877"/>
    </source>
</evidence>
<comment type="subcellular location">
    <subcellularLocation>
        <location evidence="1">Membrane</location>
        <topology evidence="1">Multi-pass membrane protein</topology>
    </subcellularLocation>
</comment>
<dbReference type="PANTHER" id="PTHR12308">
    <property type="entry name" value="ANOCTAMIN"/>
    <property type="match status" value="1"/>
</dbReference>
<gene>
    <name evidence="9" type="ORF">I313_01487</name>
</gene>
<evidence type="ECO:0000256" key="4">
    <source>
        <dbReference type="ARBA" id="ARBA00023136"/>
    </source>
</evidence>
<dbReference type="Pfam" id="PF04547">
    <property type="entry name" value="Anoctamin"/>
    <property type="match status" value="1"/>
</dbReference>
<dbReference type="EMBL" id="KN847898">
    <property type="protein sequence ID" value="KIR42265.1"/>
    <property type="molecule type" value="Genomic_DNA"/>
</dbReference>
<name>A0A0D0VBS1_9TREE</name>
<evidence type="ECO:0000256" key="5">
    <source>
        <dbReference type="SAM" id="MobiDB-lite"/>
    </source>
</evidence>
<accession>A0A0D0VBS1</accession>
<dbReference type="Proteomes" id="UP000053392">
    <property type="component" value="Unassembled WGS sequence"/>
</dbReference>
<feature type="transmembrane region" description="Helical" evidence="6">
    <location>
        <begin position="377"/>
        <end position="397"/>
    </location>
</feature>
<keyword evidence="2 6" id="KW-0812">Transmembrane</keyword>
<dbReference type="Pfam" id="PF20877">
    <property type="entry name" value="Anoctamin_N"/>
    <property type="match status" value="1"/>
</dbReference>
<dbReference type="InterPro" id="IPR007632">
    <property type="entry name" value="Anoctamin"/>
</dbReference>
<dbReference type="InterPro" id="IPR049452">
    <property type="entry name" value="Anoctamin_TM"/>
</dbReference>
<dbReference type="AlphaFoldDB" id="A0A0D0VBS1"/>
<feature type="region of interest" description="Disordered" evidence="5">
    <location>
        <begin position="1"/>
        <end position="33"/>
    </location>
</feature>
<dbReference type="PANTHER" id="PTHR12308:SF73">
    <property type="entry name" value="ANOCTAMIN"/>
    <property type="match status" value="1"/>
</dbReference>
<evidence type="ECO:0000256" key="3">
    <source>
        <dbReference type="ARBA" id="ARBA00022989"/>
    </source>
</evidence>
<feature type="transmembrane region" description="Helical" evidence="6">
    <location>
        <begin position="334"/>
        <end position="357"/>
    </location>
</feature>
<keyword evidence="4 6" id="KW-0472">Membrane</keyword>
<dbReference type="OrthoDB" id="296386at2759"/>
<evidence type="ECO:0000256" key="6">
    <source>
        <dbReference type="SAM" id="Phobius"/>
    </source>
</evidence>
<evidence type="ECO:0000313" key="10">
    <source>
        <dbReference type="Proteomes" id="UP000053392"/>
    </source>
</evidence>
<feature type="transmembrane region" description="Helical" evidence="6">
    <location>
        <begin position="417"/>
        <end position="437"/>
    </location>
</feature>
<evidence type="ECO:0000256" key="2">
    <source>
        <dbReference type="ARBA" id="ARBA00022692"/>
    </source>
</evidence>
<keyword evidence="3 6" id="KW-1133">Transmembrane helix</keyword>
<feature type="transmembrane region" description="Helical" evidence="6">
    <location>
        <begin position="219"/>
        <end position="244"/>
    </location>
</feature>
<organism evidence="9 10">
    <name type="scientific">Cryptococcus deuterogattii Ram5</name>
    <dbReference type="NCBI Taxonomy" id="1296110"/>
    <lineage>
        <taxon>Eukaryota</taxon>
        <taxon>Fungi</taxon>
        <taxon>Dikarya</taxon>
        <taxon>Basidiomycota</taxon>
        <taxon>Agaricomycotina</taxon>
        <taxon>Tremellomycetes</taxon>
        <taxon>Tremellales</taxon>
        <taxon>Cryptococcaceae</taxon>
        <taxon>Cryptococcus</taxon>
        <taxon>Cryptococcus gattii species complex</taxon>
    </lineage>
</organism>
<dbReference type="HOGENOM" id="CLU_010867_1_0_1"/>